<evidence type="ECO:0000259" key="3">
    <source>
        <dbReference type="Pfam" id="PF00501"/>
    </source>
</evidence>
<keyword evidence="2" id="KW-0597">Phosphoprotein</keyword>
<dbReference type="Gene3D" id="3.40.50.12780">
    <property type="entry name" value="N-terminal domain of ligase-like"/>
    <property type="match status" value="1"/>
</dbReference>
<protein>
    <recommendedName>
        <fullName evidence="3">AMP-dependent synthetase/ligase domain-containing protein</fullName>
    </recommendedName>
</protein>
<comment type="caution">
    <text evidence="4">The sequence shown here is derived from an EMBL/GenBank/DDBJ whole genome shotgun (WGS) entry which is preliminary data.</text>
</comment>
<evidence type="ECO:0000256" key="1">
    <source>
        <dbReference type="ARBA" id="ARBA00022450"/>
    </source>
</evidence>
<reference evidence="4" key="1">
    <citation type="submission" date="2023-08" db="EMBL/GenBank/DDBJ databases">
        <title>Black Yeasts Isolated from many extreme environments.</title>
        <authorList>
            <person name="Coleine C."/>
            <person name="Stajich J.E."/>
            <person name="Selbmann L."/>
        </authorList>
    </citation>
    <scope>NUCLEOTIDE SEQUENCE</scope>
    <source>
        <strain evidence="4">CCFEE 5401</strain>
    </source>
</reference>
<sequence>MESLPRDQWLLPTIVAYRAQQTPTKTYIILPKGDRLEDGFYELSYAEFARAVDRMAWWLDENLGRSAASEGPLELPTVPYIGLDDFRYHLAAIKTRRKALLPFPANTPASIVNLLKTTSSTVVLATASHMRIWEEPLKQYTATAVEVPNLDHFLSDEPVEHYKYVQTLRECYDEPAYVIQTSGTTGQAKTINNTNGFLADYIFAPALESRNAQSKDKEAVYGTLEGLMCPILLPLSWAAALFAACYSPFCIDQIPILLPHATAQMPPTPQYIVDVTANLPESAIRKKGIMLTPDILRQLLRDAKGRECLSRFAMVSYAGAPLDHQTGDAITDMGVRVQSFIGSTDIGIYPIRLSDPSDWKVHRFVPGYHGFEMEHFVDDLYELVVKKQGNDPRYGFLINSGMDVFRTRDLWRQVCGREGYWTNAGRVDDFIKLASMTKFNAITIEQIIEADPRVAKCIVAGDARARPFVLVQPKVSCGGVDALSEVLPAVEAANKSLLPEAHFKKDLVLITAPDKPILVTAKGTASRRATLDMYEQEISALYAKAGFETIPFKANGETLP</sequence>
<dbReference type="InterPro" id="IPR000873">
    <property type="entry name" value="AMP-dep_synth/lig_dom"/>
</dbReference>
<dbReference type="AlphaFoldDB" id="A0AAN7TGI3"/>
<name>A0AAN7TGI3_9PEZI</name>
<dbReference type="InterPro" id="IPR051414">
    <property type="entry name" value="Adenylate-forming_Reductase"/>
</dbReference>
<dbReference type="Pfam" id="PF23562">
    <property type="entry name" value="AMP-binding_C_3"/>
    <property type="match status" value="1"/>
</dbReference>
<dbReference type="PANTHER" id="PTHR43439">
    <property type="entry name" value="PHENYLACETATE-COENZYME A LIGASE"/>
    <property type="match status" value="1"/>
</dbReference>
<dbReference type="PROSITE" id="PS00455">
    <property type="entry name" value="AMP_BINDING"/>
    <property type="match status" value="1"/>
</dbReference>
<evidence type="ECO:0000313" key="4">
    <source>
        <dbReference type="EMBL" id="KAK5115286.1"/>
    </source>
</evidence>
<dbReference type="SUPFAM" id="SSF56801">
    <property type="entry name" value="Acetyl-CoA synthetase-like"/>
    <property type="match status" value="1"/>
</dbReference>
<evidence type="ECO:0000256" key="2">
    <source>
        <dbReference type="ARBA" id="ARBA00022553"/>
    </source>
</evidence>
<evidence type="ECO:0000313" key="5">
    <source>
        <dbReference type="Proteomes" id="UP001310890"/>
    </source>
</evidence>
<dbReference type="PANTHER" id="PTHR43439:SF2">
    <property type="entry name" value="ENZYME, PUTATIVE (JCVI)-RELATED"/>
    <property type="match status" value="1"/>
</dbReference>
<keyword evidence="1" id="KW-0596">Phosphopantetheine</keyword>
<dbReference type="EMBL" id="JAVRRL010000013">
    <property type="protein sequence ID" value="KAK5115286.1"/>
    <property type="molecule type" value="Genomic_DNA"/>
</dbReference>
<gene>
    <name evidence="4" type="ORF">LTR62_001486</name>
</gene>
<organism evidence="4 5">
    <name type="scientific">Meristemomyces frigidus</name>
    <dbReference type="NCBI Taxonomy" id="1508187"/>
    <lineage>
        <taxon>Eukaryota</taxon>
        <taxon>Fungi</taxon>
        <taxon>Dikarya</taxon>
        <taxon>Ascomycota</taxon>
        <taxon>Pezizomycotina</taxon>
        <taxon>Dothideomycetes</taxon>
        <taxon>Dothideomycetidae</taxon>
        <taxon>Mycosphaerellales</taxon>
        <taxon>Teratosphaeriaceae</taxon>
        <taxon>Meristemomyces</taxon>
    </lineage>
</organism>
<proteinExistence type="predicted"/>
<dbReference type="Proteomes" id="UP001310890">
    <property type="component" value="Unassembled WGS sequence"/>
</dbReference>
<accession>A0AAN7TGI3</accession>
<dbReference type="Pfam" id="PF00501">
    <property type="entry name" value="AMP-binding"/>
    <property type="match status" value="1"/>
</dbReference>
<dbReference type="InterPro" id="IPR020845">
    <property type="entry name" value="AMP-binding_CS"/>
</dbReference>
<feature type="domain" description="AMP-dependent synthetase/ligase" evidence="3">
    <location>
        <begin position="18"/>
        <end position="348"/>
    </location>
</feature>
<dbReference type="InterPro" id="IPR042099">
    <property type="entry name" value="ANL_N_sf"/>
</dbReference>